<evidence type="ECO:0000313" key="8">
    <source>
        <dbReference type="Proteomes" id="UP000031575"/>
    </source>
</evidence>
<keyword evidence="2" id="KW-0274">FAD</keyword>
<dbReference type="SUPFAM" id="SSF51905">
    <property type="entry name" value="FAD/NAD(P)-binding domain"/>
    <property type="match status" value="1"/>
</dbReference>
<dbReference type="VEuPathDB" id="FungiDB:SPBR_00634"/>
<feature type="domain" description="FAD-binding" evidence="6">
    <location>
        <begin position="4"/>
        <end position="181"/>
    </location>
</feature>
<dbReference type="PRINTS" id="PR00420">
    <property type="entry name" value="RNGMNOXGNASE"/>
</dbReference>
<dbReference type="GO" id="GO:0004497">
    <property type="term" value="F:monooxygenase activity"/>
    <property type="evidence" value="ECO:0007669"/>
    <property type="project" value="UniProtKB-KW"/>
</dbReference>
<dbReference type="InterPro" id="IPR002938">
    <property type="entry name" value="FAD-bd"/>
</dbReference>
<accession>A0A0C2FI60</accession>
<evidence type="ECO:0000256" key="3">
    <source>
        <dbReference type="ARBA" id="ARBA00023002"/>
    </source>
</evidence>
<keyword evidence="1" id="KW-0285">Flavoprotein</keyword>
<keyword evidence="8" id="KW-1185">Reference proteome</keyword>
<evidence type="ECO:0000256" key="2">
    <source>
        <dbReference type="ARBA" id="ARBA00022827"/>
    </source>
</evidence>
<reference evidence="7 8" key="1">
    <citation type="journal article" date="2014" name="BMC Genomics">
        <title>Comparative genomics of the major fungal agents of human and animal Sporotrichosis: Sporothrix schenckii and Sporothrix brasiliensis.</title>
        <authorList>
            <person name="Teixeira M.M."/>
            <person name="de Almeida L.G."/>
            <person name="Kubitschek-Barreira P."/>
            <person name="Alves F.L."/>
            <person name="Kioshima E.S."/>
            <person name="Abadio A.K."/>
            <person name="Fernandes L."/>
            <person name="Derengowski L.S."/>
            <person name="Ferreira K.S."/>
            <person name="Souza R.C."/>
            <person name="Ruiz J.C."/>
            <person name="de Andrade N.C."/>
            <person name="Paes H.C."/>
            <person name="Nicola A.M."/>
            <person name="Albuquerque P."/>
            <person name="Gerber A.L."/>
            <person name="Martins V.P."/>
            <person name="Peconick L.D."/>
            <person name="Neto A.V."/>
            <person name="Chaucanez C.B."/>
            <person name="Silva P.A."/>
            <person name="Cunha O.L."/>
            <person name="de Oliveira F.F."/>
            <person name="dos Santos T.C."/>
            <person name="Barros A.L."/>
            <person name="Soares M.A."/>
            <person name="de Oliveira L.M."/>
            <person name="Marini M.M."/>
            <person name="Villalobos-Duno H."/>
            <person name="Cunha M.M."/>
            <person name="de Hoog S."/>
            <person name="da Silveira J.F."/>
            <person name="Henrissat B."/>
            <person name="Nino-Vega G.A."/>
            <person name="Cisalpino P.S."/>
            <person name="Mora-Montes H.M."/>
            <person name="Almeida S.R."/>
            <person name="Stajich J.E."/>
            <person name="Lopes-Bezerra L.M."/>
            <person name="Vasconcelos A.T."/>
            <person name="Felipe M.S."/>
        </authorList>
    </citation>
    <scope>NUCLEOTIDE SEQUENCE [LARGE SCALE GENOMIC DNA]</scope>
    <source>
        <strain evidence="7 8">5110</strain>
    </source>
</reference>
<dbReference type="GeneID" id="63673874"/>
<evidence type="ECO:0000256" key="5">
    <source>
        <dbReference type="SAM" id="Phobius"/>
    </source>
</evidence>
<keyword evidence="4" id="KW-0503">Monooxygenase</keyword>
<feature type="domain" description="FAD-binding" evidence="6">
    <location>
        <begin position="320"/>
        <end position="356"/>
    </location>
</feature>
<evidence type="ECO:0000259" key="6">
    <source>
        <dbReference type="Pfam" id="PF01494"/>
    </source>
</evidence>
<evidence type="ECO:0000256" key="4">
    <source>
        <dbReference type="ARBA" id="ARBA00023033"/>
    </source>
</evidence>
<keyword evidence="3" id="KW-0560">Oxidoreductase</keyword>
<dbReference type="EMBL" id="AWTV01000008">
    <property type="protein sequence ID" value="KIH90748.1"/>
    <property type="molecule type" value="Genomic_DNA"/>
</dbReference>
<keyword evidence="5" id="KW-0472">Membrane</keyword>
<proteinExistence type="predicted"/>
<comment type="caution">
    <text evidence="7">The sequence shown here is derived from an EMBL/GenBank/DDBJ whole genome shotgun (WGS) entry which is preliminary data.</text>
</comment>
<dbReference type="Proteomes" id="UP000031575">
    <property type="component" value="Unassembled WGS sequence"/>
</dbReference>
<evidence type="ECO:0000313" key="7">
    <source>
        <dbReference type="EMBL" id="KIH90748.1"/>
    </source>
</evidence>
<dbReference type="PANTHER" id="PTHR46972:SF1">
    <property type="entry name" value="FAD DEPENDENT OXIDOREDUCTASE DOMAIN-CONTAINING PROTEIN"/>
    <property type="match status" value="1"/>
</dbReference>
<gene>
    <name evidence="7" type="ORF">SPBR_00634</name>
</gene>
<dbReference type="AlphaFoldDB" id="A0A0C2FI60"/>
<dbReference type="Gene3D" id="3.50.50.60">
    <property type="entry name" value="FAD/NAD(P)-binding domain"/>
    <property type="match status" value="1"/>
</dbReference>
<sequence length="455" mass="48612">MSLKIAIVGAGPAGCTLARLLHLGGIDATVYEGEASPNYRSQGGTLDLHTATGLAALKEAGLWDEFLKYARYDGEYMLVCDKNLNSFFSKGNEPTSETDLMGQRPEIDRSSLRQILSESLPAGMIQWGRHVKTVTKATAATKASITFSDATTASGFDLIVGADGAWSKVRAALSDQKPLFSGMALNELRIPDAANTAPALTKLVHRGSIFVQADGRKAAIQQMGDGSLHVTVATRRSDTPNVPLLGGPDGTTRADSWTETCGYDPTSLDEVKAAMLSRPELIADFDPRLQDCVTYAAGDTVPRSLYALPVGFQWDHQPGLTLIGDAAHLMTPFAGEGVNVAMDDARKLAAAILGVASASSASSATNAVRLPAQLDTAVHHFETEMYARVHKVTKLTNDLLLAWFYTPGAPESVVASVMAAHVRFHMPALAAPFATAAVHAYYFLYKKCLKKEIKV</sequence>
<dbReference type="InterPro" id="IPR036188">
    <property type="entry name" value="FAD/NAD-bd_sf"/>
</dbReference>
<evidence type="ECO:0000256" key="1">
    <source>
        <dbReference type="ARBA" id="ARBA00022630"/>
    </source>
</evidence>
<organism evidence="7 8">
    <name type="scientific">Sporothrix brasiliensis 5110</name>
    <dbReference type="NCBI Taxonomy" id="1398154"/>
    <lineage>
        <taxon>Eukaryota</taxon>
        <taxon>Fungi</taxon>
        <taxon>Dikarya</taxon>
        <taxon>Ascomycota</taxon>
        <taxon>Pezizomycotina</taxon>
        <taxon>Sordariomycetes</taxon>
        <taxon>Sordariomycetidae</taxon>
        <taxon>Ophiostomatales</taxon>
        <taxon>Ophiostomataceae</taxon>
        <taxon>Sporothrix</taxon>
    </lineage>
</organism>
<dbReference type="RefSeq" id="XP_040618758.1">
    <property type="nucleotide sequence ID" value="XM_040758953.1"/>
</dbReference>
<dbReference type="OrthoDB" id="655030at2759"/>
<protein>
    <recommendedName>
        <fullName evidence="6">FAD-binding domain-containing protein</fullName>
    </recommendedName>
</protein>
<name>A0A0C2FI60_9PEZI</name>
<keyword evidence="5" id="KW-1133">Transmembrane helix</keyword>
<dbReference type="PANTHER" id="PTHR46972">
    <property type="entry name" value="MONOOXYGENASE ASQM-RELATED"/>
    <property type="match status" value="1"/>
</dbReference>
<dbReference type="Pfam" id="PF01494">
    <property type="entry name" value="FAD_binding_3"/>
    <property type="match status" value="2"/>
</dbReference>
<keyword evidence="5" id="KW-0812">Transmembrane</keyword>
<feature type="transmembrane region" description="Helical" evidence="5">
    <location>
        <begin position="424"/>
        <end position="444"/>
    </location>
</feature>
<dbReference type="GO" id="GO:0071949">
    <property type="term" value="F:FAD binding"/>
    <property type="evidence" value="ECO:0007669"/>
    <property type="project" value="InterPro"/>
</dbReference>
<dbReference type="HOGENOM" id="CLU_009665_4_0_1"/>